<protein>
    <recommendedName>
        <fullName evidence="2">ELMO domain-containing protein</fullName>
    </recommendedName>
</protein>
<dbReference type="AlphaFoldDB" id="A0A0G4GWZ1"/>
<organism evidence="3 4">
    <name type="scientific">Vitrella brassicaformis (strain CCMP3155)</name>
    <dbReference type="NCBI Taxonomy" id="1169540"/>
    <lineage>
        <taxon>Eukaryota</taxon>
        <taxon>Sar</taxon>
        <taxon>Alveolata</taxon>
        <taxon>Colpodellida</taxon>
        <taxon>Vitrellaceae</taxon>
        <taxon>Vitrella</taxon>
    </lineage>
</organism>
<dbReference type="InterPro" id="IPR006816">
    <property type="entry name" value="ELMO_dom"/>
</dbReference>
<dbReference type="Proteomes" id="UP000041254">
    <property type="component" value="Unassembled WGS sequence"/>
</dbReference>
<proteinExistence type="predicted"/>
<name>A0A0G4GWZ1_VITBC</name>
<dbReference type="InterPro" id="IPR050868">
    <property type="entry name" value="ELMO_domain-containing"/>
</dbReference>
<feature type="region of interest" description="Disordered" evidence="1">
    <location>
        <begin position="1"/>
        <end position="43"/>
    </location>
</feature>
<feature type="compositionally biased region" description="Basic and acidic residues" evidence="1">
    <location>
        <begin position="24"/>
        <end position="43"/>
    </location>
</feature>
<dbReference type="VEuPathDB" id="CryptoDB:Vbra_835"/>
<dbReference type="PROSITE" id="PS51335">
    <property type="entry name" value="ELMO"/>
    <property type="match status" value="1"/>
</dbReference>
<feature type="domain" description="ELMO" evidence="2">
    <location>
        <begin position="92"/>
        <end position="264"/>
    </location>
</feature>
<dbReference type="EMBL" id="CDMY01000859">
    <property type="protein sequence ID" value="CEM35566.1"/>
    <property type="molecule type" value="Genomic_DNA"/>
</dbReference>
<evidence type="ECO:0000256" key="1">
    <source>
        <dbReference type="SAM" id="MobiDB-lite"/>
    </source>
</evidence>
<dbReference type="PhylomeDB" id="A0A0G4GWZ1"/>
<evidence type="ECO:0000259" key="2">
    <source>
        <dbReference type="PROSITE" id="PS51335"/>
    </source>
</evidence>
<dbReference type="PANTHER" id="PTHR12771">
    <property type="entry name" value="ENGULFMENT AND CELL MOTILITY"/>
    <property type="match status" value="1"/>
</dbReference>
<dbReference type="OMA" id="WKTHIRA"/>
<accession>A0A0G4GWZ1</accession>
<dbReference type="Pfam" id="PF04727">
    <property type="entry name" value="ELMO_CED12"/>
    <property type="match status" value="1"/>
</dbReference>
<evidence type="ECO:0000313" key="3">
    <source>
        <dbReference type="EMBL" id="CEM35566.1"/>
    </source>
</evidence>
<dbReference type="InParanoid" id="A0A0G4GWZ1"/>
<dbReference type="OrthoDB" id="67155at2759"/>
<evidence type="ECO:0000313" key="4">
    <source>
        <dbReference type="Proteomes" id="UP000041254"/>
    </source>
</evidence>
<keyword evidence="4" id="KW-1185">Reference proteome</keyword>
<reference evidence="3 4" key="1">
    <citation type="submission" date="2014-11" db="EMBL/GenBank/DDBJ databases">
        <authorList>
            <person name="Zhu J."/>
            <person name="Qi W."/>
            <person name="Song R."/>
        </authorList>
    </citation>
    <scope>NUCLEOTIDE SEQUENCE [LARGE SCALE GENOMIC DNA]</scope>
</reference>
<gene>
    <name evidence="3" type="ORF">Vbra_835</name>
</gene>
<sequence>MDESTPGQPRARARPLRRLFKPAATEKRTEPRVTDPAQDRADDKRARRCQIRCPRSPDLVCPCHERLTEPERRALERIRAAGGVVFDEGNEVHEVRLARLWTLLRPDEGVCPKSSLQWKGLGFQGENPRTDFRGAGLLALQCLVYMAEQYTQDLLLLVEESASLHHYPVAAALINVTHFLVVFLRLTEPSIRHLSPAKPSRPANKRCIKAFARLACAFEELFCASALFLHRSWKQKMQAGSGSITLLAFNSTFYTLQEGVRWMLSQRPSGVGDFHRMLSQHHTKKDKWV</sequence>
<feature type="compositionally biased region" description="Basic residues" evidence="1">
    <location>
        <begin position="11"/>
        <end position="20"/>
    </location>
</feature>